<proteinExistence type="predicted"/>
<sequence length="375" mass="40772">MVTATRAVAFALLIASTAGALSTHQFDQFFPSWNEMIQKILREDCKTSYAAYLTADVHSINSTGSVSSLVTPVVDCILRQFPDFRKSELGASAVILGSLPMILSSLGSTGAETALIAMRRPFFALLLAAGSPAVSVLRGSEFIDATGKYVNFRDAQGIMSLPGLRWGHIRGPLRPLLAVTEYLLAGAAVANVAMLAYQLGAHAIIVFAPETIFMLPLWAFLAVLIHFGGVVAMHLRVRLSSYPAAEGKSYNKKEPPSTTWDSLIRDEFSPSAYQQPKFIRWRNDSILFHMLSWVLTVGSVGHVVFGTLVLSSLLFFSVLDSLLIVVRFAASAIVCRGLVRVELSGMGEMMLNRESDAGREETPLVAVPEYGRLPE</sequence>
<evidence type="ECO:0000256" key="2">
    <source>
        <dbReference type="SAM" id="SignalP"/>
    </source>
</evidence>
<evidence type="ECO:0000256" key="1">
    <source>
        <dbReference type="SAM" id="Phobius"/>
    </source>
</evidence>
<keyword evidence="4" id="KW-1185">Reference proteome</keyword>
<comment type="caution">
    <text evidence="3">The sequence shown here is derived from an EMBL/GenBank/DDBJ whole genome shotgun (WGS) entry which is preliminary data.</text>
</comment>
<accession>A0AAJ0FVR2</accession>
<feature type="transmembrane region" description="Helical" evidence="1">
    <location>
        <begin position="213"/>
        <end position="233"/>
    </location>
</feature>
<feature type="transmembrane region" description="Helical" evidence="1">
    <location>
        <begin position="286"/>
        <end position="316"/>
    </location>
</feature>
<keyword evidence="1" id="KW-0472">Membrane</keyword>
<organism evidence="3 4">
    <name type="scientific">Conoideocrella luteorostrata</name>
    <dbReference type="NCBI Taxonomy" id="1105319"/>
    <lineage>
        <taxon>Eukaryota</taxon>
        <taxon>Fungi</taxon>
        <taxon>Dikarya</taxon>
        <taxon>Ascomycota</taxon>
        <taxon>Pezizomycotina</taxon>
        <taxon>Sordariomycetes</taxon>
        <taxon>Hypocreomycetidae</taxon>
        <taxon>Hypocreales</taxon>
        <taxon>Clavicipitaceae</taxon>
        <taxon>Conoideocrella</taxon>
    </lineage>
</organism>
<feature type="signal peptide" evidence="2">
    <location>
        <begin position="1"/>
        <end position="19"/>
    </location>
</feature>
<feature type="transmembrane region" description="Helical" evidence="1">
    <location>
        <begin position="182"/>
        <end position="207"/>
    </location>
</feature>
<name>A0AAJ0FVR2_9HYPO</name>
<keyword evidence="1" id="KW-1133">Transmembrane helix</keyword>
<protein>
    <submittedName>
        <fullName evidence="3">Uncharacterized protein</fullName>
    </submittedName>
</protein>
<dbReference type="EMBL" id="JASWJB010000234">
    <property type="protein sequence ID" value="KAK2592978.1"/>
    <property type="molecule type" value="Genomic_DNA"/>
</dbReference>
<dbReference type="AlphaFoldDB" id="A0AAJ0FVR2"/>
<feature type="transmembrane region" description="Helical" evidence="1">
    <location>
        <begin position="322"/>
        <end position="339"/>
    </location>
</feature>
<evidence type="ECO:0000313" key="3">
    <source>
        <dbReference type="EMBL" id="KAK2592978.1"/>
    </source>
</evidence>
<gene>
    <name evidence="3" type="ORF">QQS21_009306</name>
</gene>
<reference evidence="3" key="1">
    <citation type="submission" date="2023-06" db="EMBL/GenBank/DDBJ databases">
        <title>Conoideocrella luteorostrata (Hypocreales: Clavicipitaceae), a potential biocontrol fungus for elongate hemlock scale in United States Christmas tree production areas.</title>
        <authorList>
            <person name="Barrett H."/>
            <person name="Lovett B."/>
            <person name="Macias A.M."/>
            <person name="Stajich J.E."/>
            <person name="Kasson M.T."/>
        </authorList>
    </citation>
    <scope>NUCLEOTIDE SEQUENCE</scope>
    <source>
        <strain evidence="3">ARSEF 14590</strain>
    </source>
</reference>
<keyword evidence="2" id="KW-0732">Signal</keyword>
<feature type="chain" id="PRO_5042568594" evidence="2">
    <location>
        <begin position="20"/>
        <end position="375"/>
    </location>
</feature>
<feature type="transmembrane region" description="Helical" evidence="1">
    <location>
        <begin position="89"/>
        <end position="111"/>
    </location>
</feature>
<keyword evidence="1" id="KW-0812">Transmembrane</keyword>
<dbReference type="Proteomes" id="UP001251528">
    <property type="component" value="Unassembled WGS sequence"/>
</dbReference>
<evidence type="ECO:0000313" key="4">
    <source>
        <dbReference type="Proteomes" id="UP001251528"/>
    </source>
</evidence>